<dbReference type="AlphaFoldDB" id="A0A1I0HAJ9"/>
<dbReference type="RefSeq" id="WP_177167292.1">
    <property type="nucleotide sequence ID" value="NZ_FOHJ01000008.1"/>
</dbReference>
<organism evidence="2 3">
    <name type="scientific">Salinibacillus kushneri</name>
    <dbReference type="NCBI Taxonomy" id="237682"/>
    <lineage>
        <taxon>Bacteria</taxon>
        <taxon>Bacillati</taxon>
        <taxon>Bacillota</taxon>
        <taxon>Bacilli</taxon>
        <taxon>Bacillales</taxon>
        <taxon>Bacillaceae</taxon>
        <taxon>Salinibacillus</taxon>
    </lineage>
</organism>
<reference evidence="3" key="1">
    <citation type="submission" date="2016-10" db="EMBL/GenBank/DDBJ databases">
        <authorList>
            <person name="Varghese N."/>
            <person name="Submissions S."/>
        </authorList>
    </citation>
    <scope>NUCLEOTIDE SEQUENCE [LARGE SCALE GENOMIC DNA]</scope>
    <source>
        <strain evidence="3">CGMCC 1.3566</strain>
    </source>
</reference>
<sequence length="49" mass="5934">MDQKRGREIQNEKLVTKQITESYQSGFLEPEMDKRANETRESQKRTDRF</sequence>
<proteinExistence type="predicted"/>
<evidence type="ECO:0000313" key="3">
    <source>
        <dbReference type="Proteomes" id="UP000199095"/>
    </source>
</evidence>
<dbReference type="EMBL" id="FOHJ01000008">
    <property type="protein sequence ID" value="SET79863.1"/>
    <property type="molecule type" value="Genomic_DNA"/>
</dbReference>
<evidence type="ECO:0000256" key="1">
    <source>
        <dbReference type="SAM" id="MobiDB-lite"/>
    </source>
</evidence>
<accession>A0A1I0HAJ9</accession>
<keyword evidence="3" id="KW-1185">Reference proteome</keyword>
<dbReference type="STRING" id="237682.SAMN05421676_108102"/>
<feature type="region of interest" description="Disordered" evidence="1">
    <location>
        <begin position="23"/>
        <end position="49"/>
    </location>
</feature>
<protein>
    <submittedName>
        <fullName evidence="2">Uncharacterized protein</fullName>
    </submittedName>
</protein>
<name>A0A1I0HAJ9_9BACI</name>
<evidence type="ECO:0000313" key="2">
    <source>
        <dbReference type="EMBL" id="SET79863.1"/>
    </source>
</evidence>
<dbReference type="Proteomes" id="UP000199095">
    <property type="component" value="Unassembled WGS sequence"/>
</dbReference>
<gene>
    <name evidence="2" type="ORF">SAMN05421676_108102</name>
</gene>
<feature type="compositionally biased region" description="Basic and acidic residues" evidence="1">
    <location>
        <begin position="31"/>
        <end position="49"/>
    </location>
</feature>